<protein>
    <recommendedName>
        <fullName evidence="3">Exo_endo_phos domain-containing protein</fullName>
    </recommendedName>
</protein>
<evidence type="ECO:0008006" key="3">
    <source>
        <dbReference type="Google" id="ProtNLM"/>
    </source>
</evidence>
<dbReference type="AlphaFoldDB" id="A0A1Q3DKQ0"/>
<reference evidence="2" key="1">
    <citation type="submission" date="2016-04" db="EMBL/GenBank/DDBJ databases">
        <title>Cephalotus genome sequencing.</title>
        <authorList>
            <person name="Fukushima K."/>
            <person name="Hasebe M."/>
            <person name="Fang X."/>
        </authorList>
    </citation>
    <scope>NUCLEOTIDE SEQUENCE [LARGE SCALE GENOMIC DNA]</scope>
    <source>
        <strain evidence="2">cv. St1</strain>
    </source>
</reference>
<dbReference type="SUPFAM" id="SSF56219">
    <property type="entry name" value="DNase I-like"/>
    <property type="match status" value="1"/>
</dbReference>
<feature type="non-terminal residue" evidence="1">
    <location>
        <position position="1"/>
    </location>
</feature>
<dbReference type="EMBL" id="BDDD01011273">
    <property type="protein sequence ID" value="GAV92778.1"/>
    <property type="molecule type" value="Genomic_DNA"/>
</dbReference>
<sequence length="241" mass="28096">VYGFCERGGRSTLWEDLIFCASQFKHKPWVVLGDFNVTRYGHEHSRTSSVTKAMKDFNNAINVSELEDISASGFLYTWSNMRALGNWQWFKTLGDSYAAYHPPGISDHSPVSIQMRDKIPFKGRPFKFLNLWTEHENFLNMVRQVWMTNYQASPLIAIHLKLKNLKGLLKALGTRPDSKAKELRIQLHSVQKEILNEGETPSRLEKERLLRQDVGRMARWEEAYYKQKSRIQWLKEGDSNT</sequence>
<comment type="caution">
    <text evidence="1">The sequence shown here is derived from an EMBL/GenBank/DDBJ whole genome shotgun (WGS) entry which is preliminary data.</text>
</comment>
<dbReference type="OrthoDB" id="1748181at2759"/>
<feature type="non-terminal residue" evidence="1">
    <location>
        <position position="241"/>
    </location>
</feature>
<dbReference type="PANTHER" id="PTHR33710:SF79">
    <property type="entry name" value="OS06G0205337 PROTEIN"/>
    <property type="match status" value="1"/>
</dbReference>
<name>A0A1Q3DKQ0_CEPFO</name>
<dbReference type="Proteomes" id="UP000187406">
    <property type="component" value="Unassembled WGS sequence"/>
</dbReference>
<dbReference type="PANTHER" id="PTHR33710">
    <property type="entry name" value="BNAC02G09200D PROTEIN"/>
    <property type="match status" value="1"/>
</dbReference>
<accession>A0A1Q3DKQ0</accession>
<keyword evidence="2" id="KW-1185">Reference proteome</keyword>
<evidence type="ECO:0000313" key="1">
    <source>
        <dbReference type="EMBL" id="GAV92778.1"/>
    </source>
</evidence>
<dbReference type="Gene3D" id="3.60.10.10">
    <property type="entry name" value="Endonuclease/exonuclease/phosphatase"/>
    <property type="match status" value="1"/>
</dbReference>
<organism evidence="1 2">
    <name type="scientific">Cephalotus follicularis</name>
    <name type="common">Albany pitcher plant</name>
    <dbReference type="NCBI Taxonomy" id="3775"/>
    <lineage>
        <taxon>Eukaryota</taxon>
        <taxon>Viridiplantae</taxon>
        <taxon>Streptophyta</taxon>
        <taxon>Embryophyta</taxon>
        <taxon>Tracheophyta</taxon>
        <taxon>Spermatophyta</taxon>
        <taxon>Magnoliopsida</taxon>
        <taxon>eudicotyledons</taxon>
        <taxon>Gunneridae</taxon>
        <taxon>Pentapetalae</taxon>
        <taxon>rosids</taxon>
        <taxon>fabids</taxon>
        <taxon>Oxalidales</taxon>
        <taxon>Cephalotaceae</taxon>
        <taxon>Cephalotus</taxon>
    </lineage>
</organism>
<gene>
    <name evidence="1" type="ORF">CFOL_v3_36156</name>
</gene>
<dbReference type="InterPro" id="IPR036691">
    <property type="entry name" value="Endo/exonu/phosph_ase_sf"/>
</dbReference>
<dbReference type="InParanoid" id="A0A1Q3DKQ0"/>
<evidence type="ECO:0000313" key="2">
    <source>
        <dbReference type="Proteomes" id="UP000187406"/>
    </source>
</evidence>
<proteinExistence type="predicted"/>